<keyword evidence="2" id="KW-0378">Hydrolase</keyword>
<dbReference type="InterPro" id="IPR006683">
    <property type="entry name" value="Thioestr_dom"/>
</dbReference>
<dbReference type="AlphaFoldDB" id="A0A2R3QD45"/>
<sequence length="159" mass="16941">MNSSNPGLTTDAPAHVAPPPPGFEPIRTGGPFMQINGPLHVCRDGARLRFGIRVEQRHCNPMGILHGGMMASFCDMLLPMAVLGQEGPVKGRFLPTISLQIDYLAPSPLGCWLEGTAEMLRATRSMVFAQGLVHADGTPCARVSGVFKIGPEFGQGFKG</sequence>
<dbReference type="Gene3D" id="3.10.129.10">
    <property type="entry name" value="Hotdog Thioesterase"/>
    <property type="match status" value="1"/>
</dbReference>
<evidence type="ECO:0000256" key="3">
    <source>
        <dbReference type="SAM" id="MobiDB-lite"/>
    </source>
</evidence>
<dbReference type="RefSeq" id="WP_106684127.1">
    <property type="nucleotide sequence ID" value="NZ_CP027667.1"/>
</dbReference>
<dbReference type="KEGG" id="mela:C6568_10870"/>
<feature type="domain" description="Thioesterase" evidence="4">
    <location>
        <begin position="62"/>
        <end position="137"/>
    </location>
</feature>
<dbReference type="PANTHER" id="PTHR21660:SF1">
    <property type="entry name" value="ACYL-COENZYME A THIOESTERASE 13"/>
    <property type="match status" value="1"/>
</dbReference>
<protein>
    <submittedName>
        <fullName evidence="5">PaaI family thioesterase</fullName>
    </submittedName>
</protein>
<feature type="region of interest" description="Disordered" evidence="3">
    <location>
        <begin position="1"/>
        <end position="28"/>
    </location>
</feature>
<evidence type="ECO:0000259" key="4">
    <source>
        <dbReference type="Pfam" id="PF03061"/>
    </source>
</evidence>
<accession>A0A2R3QD45</accession>
<dbReference type="InterPro" id="IPR029069">
    <property type="entry name" value="HotDog_dom_sf"/>
</dbReference>
<dbReference type="SUPFAM" id="SSF54637">
    <property type="entry name" value="Thioesterase/thiol ester dehydrase-isomerase"/>
    <property type="match status" value="1"/>
</dbReference>
<comment type="similarity">
    <text evidence="1">Belongs to the thioesterase PaaI family.</text>
</comment>
<dbReference type="GO" id="GO:0047617">
    <property type="term" value="F:fatty acyl-CoA hydrolase activity"/>
    <property type="evidence" value="ECO:0007669"/>
    <property type="project" value="InterPro"/>
</dbReference>
<gene>
    <name evidence="5" type="ORF">C6568_10870</name>
</gene>
<dbReference type="PANTHER" id="PTHR21660">
    <property type="entry name" value="THIOESTERASE SUPERFAMILY MEMBER-RELATED"/>
    <property type="match status" value="1"/>
</dbReference>
<reference evidence="5 6" key="1">
    <citation type="submission" date="2018-03" db="EMBL/GenBank/DDBJ databases">
        <title>Genome sequencing of Melaminivora sp.</title>
        <authorList>
            <person name="Kim S.-J."/>
            <person name="Heo J."/>
            <person name="Ahn J.-H."/>
            <person name="Kwon S.-W."/>
        </authorList>
    </citation>
    <scope>NUCLEOTIDE SEQUENCE [LARGE SCALE GENOMIC DNA]</scope>
    <source>
        <strain evidence="5 6">SC2-9</strain>
    </source>
</reference>
<dbReference type="Pfam" id="PF03061">
    <property type="entry name" value="4HBT"/>
    <property type="match status" value="1"/>
</dbReference>
<proteinExistence type="inferred from homology"/>
<name>A0A2R3QD45_9BURK</name>
<evidence type="ECO:0000256" key="1">
    <source>
        <dbReference type="ARBA" id="ARBA00008324"/>
    </source>
</evidence>
<evidence type="ECO:0000256" key="2">
    <source>
        <dbReference type="ARBA" id="ARBA00022801"/>
    </source>
</evidence>
<evidence type="ECO:0000313" key="6">
    <source>
        <dbReference type="Proteomes" id="UP000237925"/>
    </source>
</evidence>
<organism evidence="5 6">
    <name type="scientific">Melaminivora suipulveris</name>
    <dbReference type="NCBI Taxonomy" id="2109913"/>
    <lineage>
        <taxon>Bacteria</taxon>
        <taxon>Pseudomonadati</taxon>
        <taxon>Pseudomonadota</taxon>
        <taxon>Betaproteobacteria</taxon>
        <taxon>Burkholderiales</taxon>
        <taxon>Comamonadaceae</taxon>
        <taxon>Melaminivora</taxon>
    </lineage>
</organism>
<dbReference type="InterPro" id="IPR039298">
    <property type="entry name" value="ACOT13"/>
</dbReference>
<dbReference type="CDD" id="cd03443">
    <property type="entry name" value="PaaI_thioesterase"/>
    <property type="match status" value="1"/>
</dbReference>
<dbReference type="EMBL" id="CP027667">
    <property type="protein sequence ID" value="AVO49698.1"/>
    <property type="molecule type" value="Genomic_DNA"/>
</dbReference>
<keyword evidence="6" id="KW-1185">Reference proteome</keyword>
<evidence type="ECO:0000313" key="5">
    <source>
        <dbReference type="EMBL" id="AVO49698.1"/>
    </source>
</evidence>
<dbReference type="OrthoDB" id="7060041at2"/>
<dbReference type="Proteomes" id="UP000237925">
    <property type="component" value="Chromosome"/>
</dbReference>